<protein>
    <submittedName>
        <fullName evidence="2">Uncharacterized protein</fullName>
    </submittedName>
</protein>
<keyword evidence="3" id="KW-1185">Reference proteome</keyword>
<dbReference type="RefSeq" id="WP_166947440.1">
    <property type="nucleotide sequence ID" value="NZ_CP077072.1"/>
</dbReference>
<feature type="region of interest" description="Disordered" evidence="1">
    <location>
        <begin position="81"/>
        <end position="100"/>
    </location>
</feature>
<dbReference type="Proteomes" id="UP000490980">
    <property type="component" value="Unassembled WGS sequence"/>
</dbReference>
<organism evidence="2 3">
    <name type="scientific">Luteibacter anthropi</name>
    <dbReference type="NCBI Taxonomy" id="564369"/>
    <lineage>
        <taxon>Bacteria</taxon>
        <taxon>Pseudomonadati</taxon>
        <taxon>Pseudomonadota</taxon>
        <taxon>Gammaproteobacteria</taxon>
        <taxon>Lysobacterales</taxon>
        <taxon>Rhodanobacteraceae</taxon>
        <taxon>Luteibacter</taxon>
    </lineage>
</organism>
<reference evidence="2 3" key="1">
    <citation type="submission" date="2020-03" db="EMBL/GenBank/DDBJ databases">
        <authorList>
            <person name="Lai Q."/>
        </authorList>
    </citation>
    <scope>NUCLEOTIDE SEQUENCE [LARGE SCALE GENOMIC DNA]</scope>
    <source>
        <strain evidence="2 3">CCUG 25036</strain>
    </source>
</reference>
<evidence type="ECO:0000256" key="1">
    <source>
        <dbReference type="SAM" id="MobiDB-lite"/>
    </source>
</evidence>
<accession>A0A7X5ZI15</accession>
<comment type="caution">
    <text evidence="2">The sequence shown here is derived from an EMBL/GenBank/DDBJ whole genome shotgun (WGS) entry which is preliminary data.</text>
</comment>
<evidence type="ECO:0000313" key="2">
    <source>
        <dbReference type="EMBL" id="NII06423.1"/>
    </source>
</evidence>
<dbReference type="EMBL" id="JAARLZ010000004">
    <property type="protein sequence ID" value="NII06423.1"/>
    <property type="molecule type" value="Genomic_DNA"/>
</dbReference>
<name>A0A7X5ZI15_9GAMM</name>
<sequence>MSERHCGRLGKHTTATCASRAAAAILTFESARAVCVGPDGMVTVEYPGTAPDDELVGIYTRDGDDLAERIEEDLEDAVKRRRIRGGTHHRHRVKPTRRLG</sequence>
<evidence type="ECO:0000313" key="3">
    <source>
        <dbReference type="Proteomes" id="UP000490980"/>
    </source>
</evidence>
<dbReference type="AlphaFoldDB" id="A0A7X5ZI15"/>
<proteinExistence type="predicted"/>
<gene>
    <name evidence="2" type="ORF">HBF25_08500</name>
</gene>